<organism evidence="2 3">
    <name type="scientific">Cutaneotrichosporon oleaginosum</name>
    <dbReference type="NCBI Taxonomy" id="879819"/>
    <lineage>
        <taxon>Eukaryota</taxon>
        <taxon>Fungi</taxon>
        <taxon>Dikarya</taxon>
        <taxon>Basidiomycota</taxon>
        <taxon>Agaricomycotina</taxon>
        <taxon>Tremellomycetes</taxon>
        <taxon>Trichosporonales</taxon>
        <taxon>Trichosporonaceae</taxon>
        <taxon>Cutaneotrichosporon</taxon>
    </lineage>
</organism>
<feature type="region of interest" description="Disordered" evidence="1">
    <location>
        <begin position="130"/>
        <end position="225"/>
    </location>
</feature>
<feature type="region of interest" description="Disordered" evidence="1">
    <location>
        <begin position="57"/>
        <end position="79"/>
    </location>
</feature>
<feature type="region of interest" description="Disordered" evidence="1">
    <location>
        <begin position="272"/>
        <end position="304"/>
    </location>
</feature>
<gene>
    <name evidence="2" type="ORF">CC85DRAFT_315634</name>
</gene>
<feature type="compositionally biased region" description="Low complexity" evidence="1">
    <location>
        <begin position="156"/>
        <end position="168"/>
    </location>
</feature>
<sequence>MFTSNDILPITMSRPHTPLHREQGPVAVTFRVSPNGPLLSDGSDISARASSADLLPDNVSSSASSIASHSTPDTQSSSAHIAANPLASTLTSLATTIESMRGQDTPAAHTTMASLSSTMTALATAITSLHTNTPTTPTSSLSSQTNLSSGPVIEKSQQNNSSPPNNDSYQTLSQSNSPYQTIGTINNPYRDSFQSTFSNSTPAGSQNSLDHPFRATSPRELEGENAHSAAIDELRAEQAKLRTLIESTAQSAAGGSTAAPRLPARPIPNFPVPAPPRPIEWRTDSPGAAQPRNGAADAHSPPTSVPLATQHQLFAQSMATLLDALDGMGNDIQSARRTAIEREASFGREVTRFFHELDAAQLTAQRLEFLCTFGKRCLLAQLAKTTAGTASIESLVGQHEVAREQASHLAEIASSLAKTRTQLEAAASASADREATLALEKTRVVGEKERIAGEKDRLVAQLQAVHAAAAEHDKAVANERGEKDARIAELKKDLASLTDTLNASVEVLDAIRQKGARAESWRAAENIRSQLRWAKDKVQRNKNDNEQSLSHTMAARLALVAPQQGADSLKARRPRAPGRLPLSTVDE</sequence>
<dbReference type="AlphaFoldDB" id="A0A0J0XT73"/>
<dbReference type="GeneID" id="28986742"/>
<dbReference type="EMBL" id="KQ087188">
    <property type="protein sequence ID" value="KLT44286.1"/>
    <property type="molecule type" value="Genomic_DNA"/>
</dbReference>
<evidence type="ECO:0000256" key="1">
    <source>
        <dbReference type="SAM" id="MobiDB-lite"/>
    </source>
</evidence>
<accession>A0A0J0XT73</accession>
<feature type="compositionally biased region" description="Low complexity" evidence="1">
    <location>
        <begin position="130"/>
        <end position="149"/>
    </location>
</feature>
<feature type="compositionally biased region" description="Polar residues" evidence="1">
    <location>
        <begin position="169"/>
        <end position="209"/>
    </location>
</feature>
<feature type="compositionally biased region" description="Basic and acidic residues" evidence="1">
    <location>
        <begin position="211"/>
        <end position="225"/>
    </location>
</feature>
<keyword evidence="3" id="KW-1185">Reference proteome</keyword>
<dbReference type="Proteomes" id="UP000053611">
    <property type="component" value="Unassembled WGS sequence"/>
</dbReference>
<name>A0A0J0XT73_9TREE</name>
<feature type="compositionally biased region" description="Low complexity" evidence="1">
    <location>
        <begin position="577"/>
        <end position="587"/>
    </location>
</feature>
<feature type="compositionally biased region" description="Low complexity" evidence="1">
    <location>
        <begin position="60"/>
        <end position="70"/>
    </location>
</feature>
<dbReference type="RefSeq" id="XP_018280777.1">
    <property type="nucleotide sequence ID" value="XM_018426139.1"/>
</dbReference>
<evidence type="ECO:0000313" key="2">
    <source>
        <dbReference type="EMBL" id="KLT44286.1"/>
    </source>
</evidence>
<feature type="region of interest" description="Disordered" evidence="1">
    <location>
        <begin position="561"/>
        <end position="587"/>
    </location>
</feature>
<protein>
    <submittedName>
        <fullName evidence="2">Uncharacterized protein</fullName>
    </submittedName>
</protein>
<evidence type="ECO:0000313" key="3">
    <source>
        <dbReference type="Proteomes" id="UP000053611"/>
    </source>
</evidence>
<proteinExistence type="predicted"/>
<reference evidence="2 3" key="1">
    <citation type="submission" date="2015-03" db="EMBL/GenBank/DDBJ databases">
        <title>Genomics and transcriptomics of the oil-accumulating basidiomycete yeast T. oleaginosus allow insights into substrate utilization and the diverse evolutionary trajectories of mating systems in fungi.</title>
        <authorList>
            <consortium name="DOE Joint Genome Institute"/>
            <person name="Kourist R."/>
            <person name="Kracht O."/>
            <person name="Bracharz F."/>
            <person name="Lipzen A."/>
            <person name="Nolan M."/>
            <person name="Ohm R."/>
            <person name="Grigoriev I."/>
            <person name="Sun S."/>
            <person name="Heitman J."/>
            <person name="Bruck T."/>
            <person name="Nowrousian M."/>
        </authorList>
    </citation>
    <scope>NUCLEOTIDE SEQUENCE [LARGE SCALE GENOMIC DNA]</scope>
    <source>
        <strain evidence="2 3">IBC0246</strain>
    </source>
</reference>